<evidence type="ECO:0000313" key="2">
    <source>
        <dbReference type="Proteomes" id="UP001465153"/>
    </source>
</evidence>
<gene>
    <name evidence="1" type="ORF">NBRC116591_01450</name>
</gene>
<evidence type="ECO:0000313" key="1">
    <source>
        <dbReference type="EMBL" id="GAA6166335.1"/>
    </source>
</evidence>
<name>A0ABQ0A455_9GAMM</name>
<reference evidence="1 2" key="1">
    <citation type="submission" date="2024-04" db="EMBL/GenBank/DDBJ databases">
        <title>Draft genome sequence of Sessilibacter corallicola NBRC 116591.</title>
        <authorList>
            <person name="Miyakawa T."/>
            <person name="Kusuya Y."/>
            <person name="Miura T."/>
        </authorList>
    </citation>
    <scope>NUCLEOTIDE SEQUENCE [LARGE SCALE GENOMIC DNA]</scope>
    <source>
        <strain evidence="1 2">KU-00831-HH</strain>
    </source>
</reference>
<dbReference type="EMBL" id="BAABWN010000001">
    <property type="protein sequence ID" value="GAA6166335.1"/>
    <property type="molecule type" value="Genomic_DNA"/>
</dbReference>
<dbReference type="Proteomes" id="UP001465153">
    <property type="component" value="Unassembled WGS sequence"/>
</dbReference>
<organism evidence="1 2">
    <name type="scientific">Sessilibacter corallicola</name>
    <dbReference type="NCBI Taxonomy" id="2904075"/>
    <lineage>
        <taxon>Bacteria</taxon>
        <taxon>Pseudomonadati</taxon>
        <taxon>Pseudomonadota</taxon>
        <taxon>Gammaproteobacteria</taxon>
        <taxon>Cellvibrionales</taxon>
        <taxon>Cellvibrionaceae</taxon>
        <taxon>Sessilibacter</taxon>
    </lineage>
</organism>
<proteinExistence type="predicted"/>
<sequence length="96" mass="10404">MAIIMNNIAHVIANLSDKKVKGSTYGSPYFAPINPVLQSRTNSAGKKNNENLLSTVALKDCEIDVINKSSIVCNKHEKPSYILLLCCTAVARACSH</sequence>
<protein>
    <submittedName>
        <fullName evidence="1">Uncharacterized protein</fullName>
    </submittedName>
</protein>
<accession>A0ABQ0A455</accession>
<keyword evidence="2" id="KW-1185">Reference proteome</keyword>
<comment type="caution">
    <text evidence="1">The sequence shown here is derived from an EMBL/GenBank/DDBJ whole genome shotgun (WGS) entry which is preliminary data.</text>
</comment>